<name>V4L6U4_EUTSA</name>
<dbReference type="Pfam" id="PF00076">
    <property type="entry name" value="RRM_1"/>
    <property type="match status" value="1"/>
</dbReference>
<dbReference type="PROSITE" id="PS50102">
    <property type="entry name" value="RRM"/>
    <property type="match status" value="1"/>
</dbReference>
<protein>
    <recommendedName>
        <fullName evidence="3">RRM domain-containing protein</fullName>
    </recommendedName>
</protein>
<dbReference type="PANTHER" id="PTHR48024">
    <property type="entry name" value="GEO13361P1-RELATED"/>
    <property type="match status" value="1"/>
</dbReference>
<evidence type="ECO:0000313" key="4">
    <source>
        <dbReference type="EMBL" id="ESQ46075.1"/>
    </source>
</evidence>
<sequence>MASEDVEYKCYVRNLDVDTEEDDLENVFSRFGDVIGTYVVYPSEYDEDHSMAYGFVTFKDEKSMRDAINGMNGTHKLAPPYTTITVEQAYSSRKSCRRHGVGPKKKKA</sequence>
<dbReference type="GO" id="GO:1990428">
    <property type="term" value="P:miRNA transport"/>
    <property type="evidence" value="ECO:0007669"/>
    <property type="project" value="TreeGrafter"/>
</dbReference>
<dbReference type="InterPro" id="IPR012677">
    <property type="entry name" value="Nucleotide-bd_a/b_plait_sf"/>
</dbReference>
<dbReference type="OMA" id="VEFTCYV"/>
<keyword evidence="5" id="KW-1185">Reference proteome</keyword>
<dbReference type="Proteomes" id="UP000030689">
    <property type="component" value="Unassembled WGS sequence"/>
</dbReference>
<dbReference type="SUPFAM" id="SSF54928">
    <property type="entry name" value="RNA-binding domain, RBD"/>
    <property type="match status" value="1"/>
</dbReference>
<evidence type="ECO:0000256" key="2">
    <source>
        <dbReference type="PROSITE-ProRule" id="PRU00176"/>
    </source>
</evidence>
<dbReference type="PANTHER" id="PTHR48024:SF56">
    <property type="entry name" value="HETEROGENEOUS NUCLEAR RIBONUCLEOPROTEIN A0"/>
    <property type="match status" value="1"/>
</dbReference>
<dbReference type="InterPro" id="IPR000504">
    <property type="entry name" value="RRM_dom"/>
</dbReference>
<dbReference type="InterPro" id="IPR050886">
    <property type="entry name" value="RNA-binding_reg"/>
</dbReference>
<dbReference type="AlphaFoldDB" id="V4L6U4"/>
<dbReference type="KEGG" id="eus:EUTSA_v10000555mg"/>
<feature type="domain" description="RRM" evidence="3">
    <location>
        <begin position="8"/>
        <end position="91"/>
    </location>
</feature>
<dbReference type="eggNOG" id="KOG0118">
    <property type="taxonomic scope" value="Eukaryota"/>
</dbReference>
<dbReference type="Gramene" id="ESQ46075">
    <property type="protein sequence ID" value="ESQ46075"/>
    <property type="gene ID" value="EUTSA_v10000555mg"/>
</dbReference>
<dbReference type="SMART" id="SM00360">
    <property type="entry name" value="RRM"/>
    <property type="match status" value="1"/>
</dbReference>
<accession>V4L6U4</accession>
<dbReference type="GO" id="GO:0003723">
    <property type="term" value="F:RNA binding"/>
    <property type="evidence" value="ECO:0007669"/>
    <property type="project" value="UniProtKB-UniRule"/>
</dbReference>
<gene>
    <name evidence="4" type="ORF">EUTSA_v10000555mg</name>
</gene>
<reference evidence="4 5" key="1">
    <citation type="journal article" date="2013" name="Front. Plant Sci.">
        <title>The Reference Genome of the Halophytic Plant Eutrema salsugineum.</title>
        <authorList>
            <person name="Yang R."/>
            <person name="Jarvis D.E."/>
            <person name="Chen H."/>
            <person name="Beilstein M.A."/>
            <person name="Grimwood J."/>
            <person name="Jenkins J."/>
            <person name="Shu S."/>
            <person name="Prochnik S."/>
            <person name="Xin M."/>
            <person name="Ma C."/>
            <person name="Schmutz J."/>
            <person name="Wing R.A."/>
            <person name="Mitchell-Olds T."/>
            <person name="Schumaker K.S."/>
            <person name="Wang X."/>
        </authorList>
    </citation>
    <scope>NUCLEOTIDE SEQUENCE [LARGE SCALE GENOMIC DNA]</scope>
</reference>
<keyword evidence="1 2" id="KW-0694">RNA-binding</keyword>
<evidence type="ECO:0000259" key="3">
    <source>
        <dbReference type="PROSITE" id="PS50102"/>
    </source>
</evidence>
<organism evidence="4 5">
    <name type="scientific">Eutrema salsugineum</name>
    <name type="common">Saltwater cress</name>
    <name type="synonym">Sisymbrium salsugineum</name>
    <dbReference type="NCBI Taxonomy" id="72664"/>
    <lineage>
        <taxon>Eukaryota</taxon>
        <taxon>Viridiplantae</taxon>
        <taxon>Streptophyta</taxon>
        <taxon>Embryophyta</taxon>
        <taxon>Tracheophyta</taxon>
        <taxon>Spermatophyta</taxon>
        <taxon>Magnoliopsida</taxon>
        <taxon>eudicotyledons</taxon>
        <taxon>Gunneridae</taxon>
        <taxon>Pentapetalae</taxon>
        <taxon>rosids</taxon>
        <taxon>malvids</taxon>
        <taxon>Brassicales</taxon>
        <taxon>Brassicaceae</taxon>
        <taxon>Eutremeae</taxon>
        <taxon>Eutrema</taxon>
    </lineage>
</organism>
<dbReference type="EMBL" id="KI517426">
    <property type="protein sequence ID" value="ESQ46075.1"/>
    <property type="molecule type" value="Genomic_DNA"/>
</dbReference>
<dbReference type="STRING" id="72664.V4L6U4"/>
<proteinExistence type="predicted"/>
<dbReference type="Gene3D" id="3.30.70.330">
    <property type="match status" value="1"/>
</dbReference>
<dbReference type="InterPro" id="IPR035979">
    <property type="entry name" value="RBD_domain_sf"/>
</dbReference>
<dbReference type="OrthoDB" id="1042023at2759"/>
<evidence type="ECO:0000256" key="1">
    <source>
        <dbReference type="ARBA" id="ARBA00022884"/>
    </source>
</evidence>
<evidence type="ECO:0000313" key="5">
    <source>
        <dbReference type="Proteomes" id="UP000030689"/>
    </source>
</evidence>